<name>A0A3E2HRV0_SCYLI</name>
<organism evidence="2 3">
    <name type="scientific">Scytalidium lignicola</name>
    <name type="common">Hyphomycete</name>
    <dbReference type="NCBI Taxonomy" id="5539"/>
    <lineage>
        <taxon>Eukaryota</taxon>
        <taxon>Fungi</taxon>
        <taxon>Dikarya</taxon>
        <taxon>Ascomycota</taxon>
        <taxon>Pezizomycotina</taxon>
        <taxon>Leotiomycetes</taxon>
        <taxon>Leotiomycetes incertae sedis</taxon>
        <taxon>Scytalidium</taxon>
    </lineage>
</organism>
<accession>A0A3E2HRV0</accession>
<dbReference type="Proteomes" id="UP000258309">
    <property type="component" value="Unassembled WGS sequence"/>
</dbReference>
<reference evidence="2 3" key="1">
    <citation type="submission" date="2018-05" db="EMBL/GenBank/DDBJ databases">
        <title>Draft genome sequence of Scytalidium lignicola DSM 105466, a ubiquitous saprotrophic fungus.</title>
        <authorList>
            <person name="Buettner E."/>
            <person name="Gebauer A.M."/>
            <person name="Hofrichter M."/>
            <person name="Liers C."/>
            <person name="Kellner H."/>
        </authorList>
    </citation>
    <scope>NUCLEOTIDE SEQUENCE [LARGE SCALE GENOMIC DNA]</scope>
    <source>
        <strain evidence="2 3">DSM 105466</strain>
    </source>
</reference>
<dbReference type="EMBL" id="NCSJ02000002">
    <property type="protein sequence ID" value="RFU36094.1"/>
    <property type="molecule type" value="Genomic_DNA"/>
</dbReference>
<evidence type="ECO:0000313" key="3">
    <source>
        <dbReference type="Proteomes" id="UP000258309"/>
    </source>
</evidence>
<proteinExistence type="predicted"/>
<evidence type="ECO:0000313" key="2">
    <source>
        <dbReference type="EMBL" id="RFU36094.1"/>
    </source>
</evidence>
<dbReference type="AlphaFoldDB" id="A0A3E2HRV0"/>
<feature type="non-terminal residue" evidence="2">
    <location>
        <position position="1"/>
    </location>
</feature>
<comment type="caution">
    <text evidence="2">The sequence shown here is derived from an EMBL/GenBank/DDBJ whole genome shotgun (WGS) entry which is preliminary data.</text>
</comment>
<feature type="region of interest" description="Disordered" evidence="1">
    <location>
        <begin position="78"/>
        <end position="100"/>
    </location>
</feature>
<sequence length="100" mass="10984">MDISVIVNNGDENMCEATVFPSSRVILLMLSRMHKDLLRASGFGVVEKESALEENQGERIQPMAAVHSPIVASPEVRGSYLGEESDTIQTNRIEDHDGTL</sequence>
<feature type="non-terminal residue" evidence="2">
    <location>
        <position position="100"/>
    </location>
</feature>
<keyword evidence="3" id="KW-1185">Reference proteome</keyword>
<protein>
    <submittedName>
        <fullName evidence="2">Uncharacterized protein</fullName>
    </submittedName>
</protein>
<gene>
    <name evidence="2" type="ORF">B7463_g187</name>
</gene>
<evidence type="ECO:0000256" key="1">
    <source>
        <dbReference type="SAM" id="MobiDB-lite"/>
    </source>
</evidence>